<dbReference type="EMBL" id="BMJC01000005">
    <property type="protein sequence ID" value="GGB17137.1"/>
    <property type="molecule type" value="Genomic_DNA"/>
</dbReference>
<protein>
    <recommendedName>
        <fullName evidence="4">Lipoprotein</fullName>
    </recommendedName>
</protein>
<evidence type="ECO:0008006" key="4">
    <source>
        <dbReference type="Google" id="ProtNLM"/>
    </source>
</evidence>
<comment type="caution">
    <text evidence="2">The sequence shown here is derived from an EMBL/GenBank/DDBJ whole genome shotgun (WGS) entry which is preliminary data.</text>
</comment>
<reference evidence="2" key="2">
    <citation type="submission" date="2020-09" db="EMBL/GenBank/DDBJ databases">
        <authorList>
            <person name="Sun Q."/>
            <person name="Zhou Y."/>
        </authorList>
    </citation>
    <scope>NUCLEOTIDE SEQUENCE</scope>
    <source>
        <strain evidence="2">CGMCC 1.15448</strain>
    </source>
</reference>
<keyword evidence="3" id="KW-1185">Reference proteome</keyword>
<keyword evidence="1" id="KW-1133">Transmembrane helix</keyword>
<accession>A0A8J2UH18</accession>
<evidence type="ECO:0000256" key="1">
    <source>
        <dbReference type="SAM" id="Phobius"/>
    </source>
</evidence>
<keyword evidence="1" id="KW-0472">Membrane</keyword>
<dbReference type="PROSITE" id="PS51257">
    <property type="entry name" value="PROKAR_LIPOPROTEIN"/>
    <property type="match status" value="1"/>
</dbReference>
<dbReference type="Proteomes" id="UP000607559">
    <property type="component" value="Unassembled WGS sequence"/>
</dbReference>
<organism evidence="2 3">
    <name type="scientific">Puia dinghuensis</name>
    <dbReference type="NCBI Taxonomy" id="1792502"/>
    <lineage>
        <taxon>Bacteria</taxon>
        <taxon>Pseudomonadati</taxon>
        <taxon>Bacteroidota</taxon>
        <taxon>Chitinophagia</taxon>
        <taxon>Chitinophagales</taxon>
        <taxon>Chitinophagaceae</taxon>
        <taxon>Puia</taxon>
    </lineage>
</organism>
<name>A0A8J2UH18_9BACT</name>
<sequence length="200" mass="24527">MTNRSPYYFIIAAMLVLVTSCTRLNITNYYHKHHSALDSIEDTYRRAYRNKPFSIEFTDRPFDRVSLELITDTLTYIYEYRVGEPRLQDTLLKFGYDTVPVNWLINRMRTMECTWIDKLDYYVEDQKHSLIYLSLWPRAFNSPFVNKKYYILTYFQQPQYYDSKGRLFASRRRRHLRKINAEVFFRLNDRVFYTISDRFR</sequence>
<reference evidence="2" key="1">
    <citation type="journal article" date="2014" name="Int. J. Syst. Evol. Microbiol.">
        <title>Complete genome sequence of Corynebacterium casei LMG S-19264T (=DSM 44701T), isolated from a smear-ripened cheese.</title>
        <authorList>
            <consortium name="US DOE Joint Genome Institute (JGI-PGF)"/>
            <person name="Walter F."/>
            <person name="Albersmeier A."/>
            <person name="Kalinowski J."/>
            <person name="Ruckert C."/>
        </authorList>
    </citation>
    <scope>NUCLEOTIDE SEQUENCE</scope>
    <source>
        <strain evidence="2">CGMCC 1.15448</strain>
    </source>
</reference>
<feature type="transmembrane region" description="Helical" evidence="1">
    <location>
        <begin position="6"/>
        <end position="26"/>
    </location>
</feature>
<dbReference type="RefSeq" id="WP_188936289.1">
    <property type="nucleotide sequence ID" value="NZ_BMJC01000005.1"/>
</dbReference>
<dbReference type="AlphaFoldDB" id="A0A8J2UH18"/>
<keyword evidence="1" id="KW-0812">Transmembrane</keyword>
<evidence type="ECO:0000313" key="3">
    <source>
        <dbReference type="Proteomes" id="UP000607559"/>
    </source>
</evidence>
<gene>
    <name evidence="2" type="ORF">GCM10011511_46150</name>
</gene>
<proteinExistence type="predicted"/>
<evidence type="ECO:0000313" key="2">
    <source>
        <dbReference type="EMBL" id="GGB17137.1"/>
    </source>
</evidence>